<evidence type="ECO:0000313" key="2">
    <source>
        <dbReference type="EMBL" id="PIZ44386.1"/>
    </source>
</evidence>
<feature type="domain" description="Spore protein YkvP/CgeB glycosyl transferase-like" evidence="1">
    <location>
        <begin position="178"/>
        <end position="348"/>
    </location>
</feature>
<evidence type="ECO:0000313" key="3">
    <source>
        <dbReference type="Proteomes" id="UP000230553"/>
    </source>
</evidence>
<dbReference type="Pfam" id="PF13524">
    <property type="entry name" value="Glyco_trans_1_2"/>
    <property type="match status" value="1"/>
</dbReference>
<gene>
    <name evidence="2" type="ORF">COY31_02690</name>
</gene>
<dbReference type="Proteomes" id="UP000230553">
    <property type="component" value="Unassembled WGS sequence"/>
</dbReference>
<accession>A0A2M7TF25</accession>
<sequence length="354" mass="41704">MKILYIAMKYDYGDPGRGLSFEHYNFYDSLVKMDGEKHKIIYFPFDEVMRSIGKGEMNIELLKTAEKERPDLCFFFLFTDEIGGETIRAVGKRSGAINFNWFADDHWRFDNFSKHYAPFFDWVATTDSQAPKKYRKIGYNNVIKTQWACNYFLYRPVAAEKKYDVTFVGQPHGNRGAIVKHIEDAGVGIECWGNGWPNSRISQEKMIEVFSTSKINLNLTKSSGRLFNIKEIAKIFLNKRSDGSFRLHSPLRWYDNAKSLWNKRREQIKGRNFEIPGCGGFLLTADADNLRDYYEDGKEIVIFKDEKDLIEKIRYYLLHDSEREAIARRGYERTVREHTYEKRFNEIFKTMRLS</sequence>
<evidence type="ECO:0000259" key="1">
    <source>
        <dbReference type="Pfam" id="PF13524"/>
    </source>
</evidence>
<protein>
    <recommendedName>
        <fullName evidence="1">Spore protein YkvP/CgeB glycosyl transferase-like domain-containing protein</fullName>
    </recommendedName>
</protein>
<name>A0A2M7TF25_9BACT</name>
<dbReference type="AlphaFoldDB" id="A0A2M7TF25"/>
<organism evidence="2 3">
    <name type="scientific">Candidatus Wolfebacteria bacterium CG_4_10_14_0_2_um_filter_39_18</name>
    <dbReference type="NCBI Taxonomy" id="1975061"/>
    <lineage>
        <taxon>Bacteria</taxon>
        <taxon>Candidatus Wolfeibacteriota</taxon>
    </lineage>
</organism>
<dbReference type="InterPro" id="IPR055259">
    <property type="entry name" value="YkvP/CgeB_Glyco_trans-like"/>
</dbReference>
<dbReference type="EMBL" id="PFNM01000051">
    <property type="protein sequence ID" value="PIZ44386.1"/>
    <property type="molecule type" value="Genomic_DNA"/>
</dbReference>
<proteinExistence type="predicted"/>
<comment type="caution">
    <text evidence="2">The sequence shown here is derived from an EMBL/GenBank/DDBJ whole genome shotgun (WGS) entry which is preliminary data.</text>
</comment>
<reference evidence="3" key="1">
    <citation type="submission" date="2017-09" db="EMBL/GenBank/DDBJ databases">
        <title>Depth-based differentiation of microbial function through sediment-hosted aquifers and enrichment of novel symbionts in the deep terrestrial subsurface.</title>
        <authorList>
            <person name="Probst A.J."/>
            <person name="Ladd B."/>
            <person name="Jarett J.K."/>
            <person name="Geller-Mcgrath D.E."/>
            <person name="Sieber C.M.K."/>
            <person name="Emerson J.B."/>
            <person name="Anantharaman K."/>
            <person name="Thomas B.C."/>
            <person name="Malmstrom R."/>
            <person name="Stieglmeier M."/>
            <person name="Klingl A."/>
            <person name="Woyke T."/>
            <person name="Ryan C.M."/>
            <person name="Banfield J.F."/>
        </authorList>
    </citation>
    <scope>NUCLEOTIDE SEQUENCE [LARGE SCALE GENOMIC DNA]</scope>
</reference>